<gene>
    <name evidence="1" type="ORF">RPERSI_LOCUS32633</name>
</gene>
<comment type="caution">
    <text evidence="1">The sequence shown here is derived from an EMBL/GenBank/DDBJ whole genome shotgun (WGS) entry which is preliminary data.</text>
</comment>
<feature type="non-terminal residue" evidence="1">
    <location>
        <position position="1"/>
    </location>
</feature>
<dbReference type="Proteomes" id="UP000789920">
    <property type="component" value="Unassembled WGS sequence"/>
</dbReference>
<organism evidence="1 2">
    <name type="scientific">Racocetra persica</name>
    <dbReference type="NCBI Taxonomy" id="160502"/>
    <lineage>
        <taxon>Eukaryota</taxon>
        <taxon>Fungi</taxon>
        <taxon>Fungi incertae sedis</taxon>
        <taxon>Mucoromycota</taxon>
        <taxon>Glomeromycotina</taxon>
        <taxon>Glomeromycetes</taxon>
        <taxon>Diversisporales</taxon>
        <taxon>Gigasporaceae</taxon>
        <taxon>Racocetra</taxon>
    </lineage>
</organism>
<reference evidence="1" key="1">
    <citation type="submission" date="2021-06" db="EMBL/GenBank/DDBJ databases">
        <authorList>
            <person name="Kallberg Y."/>
            <person name="Tangrot J."/>
            <person name="Rosling A."/>
        </authorList>
    </citation>
    <scope>NUCLEOTIDE SEQUENCE</scope>
    <source>
        <strain evidence="1">MA461A</strain>
    </source>
</reference>
<name>A0ACA9SPT9_9GLOM</name>
<keyword evidence="2" id="KW-1185">Reference proteome</keyword>
<proteinExistence type="predicted"/>
<feature type="non-terminal residue" evidence="1">
    <location>
        <position position="126"/>
    </location>
</feature>
<dbReference type="EMBL" id="CAJVQC010137136">
    <property type="protein sequence ID" value="CAG8843157.1"/>
    <property type="molecule type" value="Genomic_DNA"/>
</dbReference>
<sequence length="126" mass="14434">AFSLNNNLVLSIEIGKTFTSWCDVEQYVKAYAISQSFATRLDRSEKSLGIIIRADIVCRHAIVRWINNEYHIRSTNLEHNHLMDTAVTSFDPGHCKLSHNEKDQINILFNSGVPVPTIIRMLSEQY</sequence>
<accession>A0ACA9SPT9</accession>
<evidence type="ECO:0000313" key="2">
    <source>
        <dbReference type="Proteomes" id="UP000789920"/>
    </source>
</evidence>
<protein>
    <submittedName>
        <fullName evidence="1">14423_t:CDS:1</fullName>
    </submittedName>
</protein>
<evidence type="ECO:0000313" key="1">
    <source>
        <dbReference type="EMBL" id="CAG8843157.1"/>
    </source>
</evidence>